<dbReference type="InterPro" id="IPR013785">
    <property type="entry name" value="Aldolase_TIM"/>
</dbReference>
<evidence type="ECO:0000259" key="5">
    <source>
        <dbReference type="PROSITE" id="PS51918"/>
    </source>
</evidence>
<reference evidence="6 7" key="1">
    <citation type="submission" date="2014-06" db="EMBL/GenBank/DDBJ databases">
        <title>Draft genome sequence of Bacillus gaemokensis JCM 15801 (MCCC 1A00707).</title>
        <authorList>
            <person name="Lai Q."/>
            <person name="Liu Y."/>
            <person name="Shao Z."/>
        </authorList>
    </citation>
    <scope>NUCLEOTIDE SEQUENCE [LARGE SCALE GENOMIC DNA]</scope>
    <source>
        <strain evidence="6 7">JCM 15801</strain>
    </source>
</reference>
<dbReference type="InterPro" id="IPR006638">
    <property type="entry name" value="Elp3/MiaA/NifB-like_rSAM"/>
</dbReference>
<organism evidence="6 7">
    <name type="scientific">Bacillus gaemokensis</name>
    <dbReference type="NCBI Taxonomy" id="574375"/>
    <lineage>
        <taxon>Bacteria</taxon>
        <taxon>Bacillati</taxon>
        <taxon>Bacillota</taxon>
        <taxon>Bacilli</taxon>
        <taxon>Bacillales</taxon>
        <taxon>Bacillaceae</taxon>
        <taxon>Bacillus</taxon>
        <taxon>Bacillus cereus group</taxon>
    </lineage>
</organism>
<keyword evidence="1" id="KW-0949">S-adenosyl-L-methionine</keyword>
<dbReference type="eggNOG" id="COG0535">
    <property type="taxonomic scope" value="Bacteria"/>
</dbReference>
<evidence type="ECO:0000256" key="4">
    <source>
        <dbReference type="ARBA" id="ARBA00023014"/>
    </source>
</evidence>
<dbReference type="PANTHER" id="PTHR11228:SF7">
    <property type="entry name" value="PQQA PEPTIDE CYCLASE"/>
    <property type="match status" value="1"/>
</dbReference>
<dbReference type="CDD" id="cd01335">
    <property type="entry name" value="Radical_SAM"/>
    <property type="match status" value="1"/>
</dbReference>
<keyword evidence="7" id="KW-1185">Reference proteome</keyword>
<dbReference type="PROSITE" id="PS51918">
    <property type="entry name" value="RADICAL_SAM"/>
    <property type="match status" value="1"/>
</dbReference>
<dbReference type="GO" id="GO:0051536">
    <property type="term" value="F:iron-sulfur cluster binding"/>
    <property type="evidence" value="ECO:0007669"/>
    <property type="project" value="UniProtKB-KW"/>
</dbReference>
<keyword evidence="4" id="KW-0411">Iron-sulfur</keyword>
<proteinExistence type="predicted"/>
<dbReference type="InterPro" id="IPR058240">
    <property type="entry name" value="rSAM_sf"/>
</dbReference>
<dbReference type="Gene3D" id="3.20.20.70">
    <property type="entry name" value="Aldolase class I"/>
    <property type="match status" value="1"/>
</dbReference>
<evidence type="ECO:0000313" key="7">
    <source>
        <dbReference type="Proteomes" id="UP000027778"/>
    </source>
</evidence>
<dbReference type="EMBL" id="JOTM01000085">
    <property type="protein sequence ID" value="KEK21569.1"/>
    <property type="molecule type" value="Genomic_DNA"/>
</dbReference>
<dbReference type="Pfam" id="PF04055">
    <property type="entry name" value="Radical_SAM"/>
    <property type="match status" value="1"/>
</dbReference>
<keyword evidence="2" id="KW-0479">Metal-binding</keyword>
<dbReference type="Proteomes" id="UP000027778">
    <property type="component" value="Unassembled WGS sequence"/>
</dbReference>
<comment type="caution">
    <text evidence="6">The sequence shown here is derived from an EMBL/GenBank/DDBJ whole genome shotgun (WGS) entry which is preliminary data.</text>
</comment>
<dbReference type="InterPro" id="IPR007197">
    <property type="entry name" value="rSAM"/>
</dbReference>
<dbReference type="SMART" id="SM00729">
    <property type="entry name" value="Elp3"/>
    <property type="match status" value="1"/>
</dbReference>
<dbReference type="GO" id="GO:0046872">
    <property type="term" value="F:metal ion binding"/>
    <property type="evidence" value="ECO:0007669"/>
    <property type="project" value="UniProtKB-KW"/>
</dbReference>
<dbReference type="PANTHER" id="PTHR11228">
    <property type="entry name" value="RADICAL SAM DOMAIN PROTEIN"/>
    <property type="match status" value="1"/>
</dbReference>
<dbReference type="STRING" id="574375.AZF08_27690"/>
<dbReference type="AlphaFoldDB" id="A0A073K2N4"/>
<dbReference type="SFLD" id="SFLDG01386">
    <property type="entry name" value="main_SPASM_domain-containing"/>
    <property type="match status" value="1"/>
</dbReference>
<dbReference type="SFLD" id="SFLDS00029">
    <property type="entry name" value="Radical_SAM"/>
    <property type="match status" value="1"/>
</dbReference>
<dbReference type="RefSeq" id="WP_051725978.1">
    <property type="nucleotide sequence ID" value="NZ_JOTM01000085.1"/>
</dbReference>
<dbReference type="SFLD" id="SFLDG01067">
    <property type="entry name" value="SPASM/twitch_domain_containing"/>
    <property type="match status" value="1"/>
</dbReference>
<protein>
    <recommendedName>
        <fullName evidence="5">Radical SAM core domain-containing protein</fullName>
    </recommendedName>
</protein>
<evidence type="ECO:0000256" key="2">
    <source>
        <dbReference type="ARBA" id="ARBA00022723"/>
    </source>
</evidence>
<sequence>MLVQWLGFPLSIKWYITGKCNLRCKHCYLTDYTVQSPFEQVSQFIDYFSKMGVHGIAFLGGEPLVRKDLEDILKIVSNHNIRSKIATNGTLISKDRAKSLVASGCKQYQISLEGHSPELSDPVRGKATFEKAITGAQNLKEQGAWASFGVTITKQNASYIQEIHQLAREVGVDQLKIGGFVPIGTGKNHTEEFNLTREIVLDVRRELMDLQQRFPKLQIDSKFLPPKNSNCASDCTFGCGAGTTSLVLNSDLTLSACDMLVEEDRTKVKVNSPEEIEDLWNSHPLFNKWRGLSPNEITRSVDSFEKVHQEGCHVAYSAYEDNLFRI</sequence>
<dbReference type="SUPFAM" id="SSF102114">
    <property type="entry name" value="Radical SAM enzymes"/>
    <property type="match status" value="1"/>
</dbReference>
<evidence type="ECO:0000313" key="6">
    <source>
        <dbReference type="EMBL" id="KEK21569.1"/>
    </source>
</evidence>
<dbReference type="OrthoDB" id="9782387at2"/>
<keyword evidence="3" id="KW-0408">Iron</keyword>
<dbReference type="GO" id="GO:0003824">
    <property type="term" value="F:catalytic activity"/>
    <property type="evidence" value="ECO:0007669"/>
    <property type="project" value="InterPro"/>
</dbReference>
<dbReference type="InterPro" id="IPR050377">
    <property type="entry name" value="Radical_SAM_PqqE_MftC-like"/>
</dbReference>
<evidence type="ECO:0000256" key="3">
    <source>
        <dbReference type="ARBA" id="ARBA00023004"/>
    </source>
</evidence>
<name>A0A073K2N4_9BACI</name>
<gene>
    <name evidence="6" type="ORF">BAGA_28765</name>
</gene>
<accession>A0A073K2N4</accession>
<evidence type="ECO:0000256" key="1">
    <source>
        <dbReference type="ARBA" id="ARBA00022691"/>
    </source>
</evidence>
<feature type="domain" description="Radical SAM core" evidence="5">
    <location>
        <begin position="6"/>
        <end position="217"/>
    </location>
</feature>